<evidence type="ECO:0000313" key="2">
    <source>
        <dbReference type="EMBL" id="MED6225871.1"/>
    </source>
</evidence>
<feature type="non-terminal residue" evidence="2">
    <location>
        <position position="199"/>
    </location>
</feature>
<feature type="region of interest" description="Disordered" evidence="1">
    <location>
        <begin position="59"/>
        <end position="88"/>
    </location>
</feature>
<reference evidence="2 3" key="1">
    <citation type="journal article" date="2023" name="Plants (Basel)">
        <title>Bridging the Gap: Combining Genomics and Transcriptomics Approaches to Understand Stylosanthes scabra, an Orphan Legume from the Brazilian Caatinga.</title>
        <authorList>
            <person name="Ferreira-Neto J.R.C."/>
            <person name="da Silva M.D."/>
            <person name="Binneck E."/>
            <person name="de Melo N.F."/>
            <person name="da Silva R.H."/>
            <person name="de Melo A.L.T.M."/>
            <person name="Pandolfi V."/>
            <person name="Bustamante F.O."/>
            <person name="Brasileiro-Vidal A.C."/>
            <person name="Benko-Iseppon A.M."/>
        </authorList>
    </citation>
    <scope>NUCLEOTIDE SEQUENCE [LARGE SCALE GENOMIC DNA]</scope>
    <source>
        <tissue evidence="2">Leaves</tissue>
    </source>
</reference>
<accession>A0ABU6ZVX5</accession>
<proteinExistence type="predicted"/>
<feature type="region of interest" description="Disordered" evidence="1">
    <location>
        <begin position="1"/>
        <end position="26"/>
    </location>
</feature>
<keyword evidence="3" id="KW-1185">Reference proteome</keyword>
<feature type="compositionally biased region" description="Polar residues" evidence="1">
    <location>
        <begin position="67"/>
        <end position="78"/>
    </location>
</feature>
<protein>
    <submittedName>
        <fullName evidence="2">Uncharacterized protein</fullName>
    </submittedName>
</protein>
<dbReference type="EMBL" id="JASCZI010274300">
    <property type="protein sequence ID" value="MED6225871.1"/>
    <property type="molecule type" value="Genomic_DNA"/>
</dbReference>
<organism evidence="2 3">
    <name type="scientific">Stylosanthes scabra</name>
    <dbReference type="NCBI Taxonomy" id="79078"/>
    <lineage>
        <taxon>Eukaryota</taxon>
        <taxon>Viridiplantae</taxon>
        <taxon>Streptophyta</taxon>
        <taxon>Embryophyta</taxon>
        <taxon>Tracheophyta</taxon>
        <taxon>Spermatophyta</taxon>
        <taxon>Magnoliopsida</taxon>
        <taxon>eudicotyledons</taxon>
        <taxon>Gunneridae</taxon>
        <taxon>Pentapetalae</taxon>
        <taxon>rosids</taxon>
        <taxon>fabids</taxon>
        <taxon>Fabales</taxon>
        <taxon>Fabaceae</taxon>
        <taxon>Papilionoideae</taxon>
        <taxon>50 kb inversion clade</taxon>
        <taxon>dalbergioids sensu lato</taxon>
        <taxon>Dalbergieae</taxon>
        <taxon>Pterocarpus clade</taxon>
        <taxon>Stylosanthes</taxon>
    </lineage>
</organism>
<evidence type="ECO:0000313" key="3">
    <source>
        <dbReference type="Proteomes" id="UP001341840"/>
    </source>
</evidence>
<sequence length="199" mass="21375">MHEHVTLLPVAGAHEAPAASTVPRPPHARARTSLALGTARGVAPRGCFQATRAATTCPVLGRAPRLGQSTSRGGPSQGRTRRRPHQPSLVHSAPVLGRAWRWAGRGFTGGDDQSIWHEPWSPLGKLGDFLPFVHISELNYTLVDIVVHGAWCFDGLVTIIPAAIKDLLAALPLPLPSPCNIGYGWHWTPASSREYSTKS</sequence>
<dbReference type="Proteomes" id="UP001341840">
    <property type="component" value="Unassembled WGS sequence"/>
</dbReference>
<gene>
    <name evidence="2" type="ORF">PIB30_097832</name>
</gene>
<evidence type="ECO:0000256" key="1">
    <source>
        <dbReference type="SAM" id="MobiDB-lite"/>
    </source>
</evidence>
<name>A0ABU6ZVX5_9FABA</name>
<comment type="caution">
    <text evidence="2">The sequence shown here is derived from an EMBL/GenBank/DDBJ whole genome shotgun (WGS) entry which is preliminary data.</text>
</comment>